<dbReference type="VEuPathDB" id="TriTrypDB:Lsey_0185_0080"/>
<feature type="compositionally biased region" description="Low complexity" evidence="1">
    <location>
        <begin position="248"/>
        <end position="267"/>
    </location>
</feature>
<feature type="region of interest" description="Disordered" evidence="1">
    <location>
        <begin position="231"/>
        <end position="339"/>
    </location>
</feature>
<evidence type="ECO:0000256" key="1">
    <source>
        <dbReference type="SAM" id="MobiDB-lite"/>
    </source>
</evidence>
<feature type="region of interest" description="Disordered" evidence="1">
    <location>
        <begin position="132"/>
        <end position="155"/>
    </location>
</feature>
<feature type="compositionally biased region" description="Pro residues" evidence="1">
    <location>
        <begin position="31"/>
        <end position="41"/>
    </location>
</feature>
<keyword evidence="3" id="KW-1185">Reference proteome</keyword>
<evidence type="ECO:0000313" key="2">
    <source>
        <dbReference type="EMBL" id="KPI85477.1"/>
    </source>
</evidence>
<dbReference type="SUPFAM" id="SSF54001">
    <property type="entry name" value="Cysteine proteinases"/>
    <property type="match status" value="2"/>
</dbReference>
<dbReference type="OMA" id="YDMAHAL"/>
<dbReference type="InterPro" id="IPR038156">
    <property type="entry name" value="PCS_N_sf"/>
</dbReference>
<dbReference type="Gene3D" id="3.90.70.30">
    <property type="entry name" value="Phytochelatin synthase, N-terminal domain"/>
    <property type="match status" value="1"/>
</dbReference>
<feature type="compositionally biased region" description="Polar residues" evidence="1">
    <location>
        <begin position="1"/>
        <end position="19"/>
    </location>
</feature>
<feature type="region of interest" description="Disordered" evidence="1">
    <location>
        <begin position="1"/>
        <end position="47"/>
    </location>
</feature>
<accession>A0A0N0P517</accession>
<name>A0A0N0P517_LEPSE</name>
<reference evidence="2 3" key="1">
    <citation type="journal article" date="2015" name="PLoS Pathog.">
        <title>Leptomonas seymouri: Adaptations to the Dixenous Life Cycle Analyzed by Genome Sequencing, Transcriptome Profiling and Co-infection with Leishmania donovani.</title>
        <authorList>
            <person name="Kraeva N."/>
            <person name="Butenko A."/>
            <person name="Hlavacova J."/>
            <person name="Kostygov A."/>
            <person name="Myskova J."/>
            <person name="Grybchuk D."/>
            <person name="Lestinova T."/>
            <person name="Votypka J."/>
            <person name="Volf P."/>
            <person name="Opperdoes F."/>
            <person name="Flegontov P."/>
            <person name="Lukes J."/>
            <person name="Yurchenko V."/>
        </authorList>
    </citation>
    <scope>NUCLEOTIDE SEQUENCE [LARGE SCALE GENOMIC DNA]</scope>
    <source>
        <strain evidence="2 3">ATCC 30220</strain>
    </source>
</reference>
<feature type="compositionally biased region" description="Polar residues" evidence="1">
    <location>
        <begin position="391"/>
        <end position="400"/>
    </location>
</feature>
<dbReference type="InterPro" id="IPR038765">
    <property type="entry name" value="Papain-like_cys_pep_sf"/>
</dbReference>
<comment type="caution">
    <text evidence="2">The sequence shown here is derived from an EMBL/GenBank/DDBJ whole genome shotgun (WGS) entry which is preliminary data.</text>
</comment>
<dbReference type="EMBL" id="LJSK01000185">
    <property type="protein sequence ID" value="KPI85477.1"/>
    <property type="molecule type" value="Genomic_DNA"/>
</dbReference>
<protein>
    <submittedName>
        <fullName evidence="2">Uncharacterized protein</fullName>
    </submittedName>
</protein>
<dbReference type="OrthoDB" id="245907at2759"/>
<evidence type="ECO:0000313" key="3">
    <source>
        <dbReference type="Proteomes" id="UP000038009"/>
    </source>
</evidence>
<organism evidence="2 3">
    <name type="scientific">Leptomonas seymouri</name>
    <dbReference type="NCBI Taxonomy" id="5684"/>
    <lineage>
        <taxon>Eukaryota</taxon>
        <taxon>Discoba</taxon>
        <taxon>Euglenozoa</taxon>
        <taxon>Kinetoplastea</taxon>
        <taxon>Metakinetoplastina</taxon>
        <taxon>Trypanosomatida</taxon>
        <taxon>Trypanosomatidae</taxon>
        <taxon>Leishmaniinae</taxon>
        <taxon>Leptomonas</taxon>
    </lineage>
</organism>
<feature type="compositionally biased region" description="Low complexity" evidence="1">
    <location>
        <begin position="132"/>
        <end position="147"/>
    </location>
</feature>
<proteinExistence type="predicted"/>
<gene>
    <name evidence="2" type="ORF">ABL78_5470</name>
</gene>
<sequence length="1500" mass="163425">MHDSVPQSTTQQSSAQGISNGHPLGNGVAIPPGPKVMPPTSAPIRHKPRVTLTPTSRVASVDATYPLVTAKMTSSNPTHNVALLSTPNVEQAAIKQAVNMAYERTAAQLKAIEEKLSLMHEDIKLAAAARVPAPPSSTTTPQKPPAALQVSPNANTKVTGGNALRNGLRCVSPLASAITAAEPGNSAGVNHHLQPIEKPTEPPLVKMVEVAKPLRGGRLAQVTLRTASLRSLAPGPSANSARAEPVKAATALASPPAPAVIAATPTPGERKLPSRQDFSLDESHVVDTPESSSGSDNSDSSDDESNKQDVGSYLPSAAQRSFVKPTKPPTPVIASGFSRVSDGAARKDGVTMRQGIGFKGQTGGNSSSGAGRRIVRTSAGEGERPGAPFASPSSMSTSPGKGNDHSDNLNASGSGQIITVGRQRARLSLDTSLSCTVVSENSKGVDNAKAVDGLTDVTRRQTHAVKHRREHFFAPIPRFSDVLPHTEEGIYDKHDVEKMVLPGAPCSWLCCAALAISFITDVPTTIEKMLRANHMGTHSISLPTVTLSELYDVTNDYIHTRFHRDTLNNDDCTVDEFDEDEDAAMYLDEEELKELRNVHCEMATFDTEVLDPDPEDDVKVTGEHAPITSLAQFRKELMQHLGEEKSMYIFNYEPYVMEQAQLRLRSNMCDTDEEAAAVMQSARYVPKSVGHFGMLLNFDPVKHTATILTPHLSKDQHPLNFPEVGEGSNDDESAAKVRRFESAFANLVLEQQTVSLQVLYESVSLKDPYTSFSRGFVRVFRSAAFPPKVPSIFPLFVLDGSSAGGLMTSVLDVKVAPHVLGLAMLHHLAVTFLLSDNARRKQSSRNLLSKVNVCDVKLRGIPLTKVCQQLRLPLSMIVGASDKSSIPTVFVWYRLFLQQLQINQDIRIGLILPARREDAEDGQPNITDTEFLDHLQLVVKSQSVMLISFNINVGLNVHIDDRSEPAHFAIVIGLDEGRGIVRLADVNVKRFRKTWHVPISRLYNAVMGYGYIVASKDKKVIKALNGKKYQESVLQCAKYFLPPPPPANYQRFEYPAQPYPVTVMADAVERLGFSGTNVERFLNFSGFHISYFLSSDMPLEGAANVIDNYLHYALDDAVSLQTTHYDFYEGNPPPTAEQTKAFAVSGSQPSDYVMRTEDDLLQAIQYVLAEPTKRKLIVNYDLDVVNFDPAVWNGSSGSSFAFVMDYEAATRMVVLSNADPSSFHRTFACPLAVLFSAVCSWDHIIRRARGTILLTTEMSQEWAYENVKGYDMAHALVHHPFKPIFSAACSCLALAATEMMMNIETPTLLGGAPLSFEEDEKRKYKRYNNIFSGEDFLYALPSFSVYDWLTQSVDSQDVESIANNAFAALKLPLRAVDVLKDNEEARKDPLALLDACSGVSGLLTISLVAYDTGVLHGVPGTSVGVVNRVHVSGEDDDEEHSSPIVVPSAPENSVGSVQLLEGDPCRWGARFECPAEVLCRAVVGIYLVREVEEEGESSEN</sequence>
<feature type="region of interest" description="Disordered" evidence="1">
    <location>
        <begin position="352"/>
        <end position="413"/>
    </location>
</feature>
<dbReference type="Proteomes" id="UP000038009">
    <property type="component" value="Unassembled WGS sequence"/>
</dbReference>